<dbReference type="InParanoid" id="A0A061E5P7"/>
<sequence length="237" mass="25928">MDTDTMEKRPMVNANGDANGHANVDAVVMDGGLEDQIVSRLIDRYEGNGTRVDLNEADNINQAIALAPSSLPATSIKDHPTNSPTTSSLHLALISTPPEATQHCQSTYSPQAPPPPQVEEELHPMSSPTTTFLHPTRVPNPLEALKHDQITLSLEATLPPQVEDARLSKEMRPPPIDKTFKPTEMVLPKHVLEYTSGGSPLWGLPWHKACNTMPALVDIERTSQVDMALREWGVVIM</sequence>
<dbReference type="EMBL" id="CM001880">
    <property type="protein sequence ID" value="EOY00340.1"/>
    <property type="molecule type" value="Genomic_DNA"/>
</dbReference>
<gene>
    <name evidence="2" type="ORF">TCM_010192</name>
</gene>
<evidence type="ECO:0000313" key="3">
    <source>
        <dbReference type="Proteomes" id="UP000026915"/>
    </source>
</evidence>
<dbReference type="Gramene" id="EOY00340">
    <property type="protein sequence ID" value="EOY00340"/>
    <property type="gene ID" value="TCM_010192"/>
</dbReference>
<proteinExistence type="predicted"/>
<protein>
    <submittedName>
        <fullName evidence="2">Uncharacterized protein</fullName>
    </submittedName>
</protein>
<feature type="region of interest" description="Disordered" evidence="1">
    <location>
        <begin position="101"/>
        <end position="128"/>
    </location>
</feature>
<name>A0A061E5P7_THECC</name>
<dbReference type="HOGENOM" id="CLU_1172446_0_0_1"/>
<reference evidence="2 3" key="1">
    <citation type="journal article" date="2013" name="Genome Biol.">
        <title>The genome sequence of the most widely cultivated cacao type and its use to identify candidate genes regulating pod color.</title>
        <authorList>
            <person name="Motamayor J.C."/>
            <person name="Mockaitis K."/>
            <person name="Schmutz J."/>
            <person name="Haiminen N."/>
            <person name="Iii D.L."/>
            <person name="Cornejo O."/>
            <person name="Findley S.D."/>
            <person name="Zheng P."/>
            <person name="Utro F."/>
            <person name="Royaert S."/>
            <person name="Saski C."/>
            <person name="Jenkins J."/>
            <person name="Podicheti R."/>
            <person name="Zhao M."/>
            <person name="Scheffler B.E."/>
            <person name="Stack J.C."/>
            <person name="Feltus F.A."/>
            <person name="Mustiga G.M."/>
            <person name="Amores F."/>
            <person name="Phillips W."/>
            <person name="Marelli J.P."/>
            <person name="May G.D."/>
            <person name="Shapiro H."/>
            <person name="Ma J."/>
            <person name="Bustamante C.D."/>
            <person name="Schnell R.J."/>
            <person name="Main D."/>
            <person name="Gilbert D."/>
            <person name="Parida L."/>
            <person name="Kuhn D.N."/>
        </authorList>
    </citation>
    <scope>NUCLEOTIDE SEQUENCE [LARGE SCALE GENOMIC DNA]</scope>
    <source>
        <strain evidence="3">cv. Matina 1-6</strain>
    </source>
</reference>
<accession>A0A061E5P7</accession>
<dbReference type="AlphaFoldDB" id="A0A061E5P7"/>
<dbReference type="Proteomes" id="UP000026915">
    <property type="component" value="Chromosome 2"/>
</dbReference>
<evidence type="ECO:0000313" key="2">
    <source>
        <dbReference type="EMBL" id="EOY00340.1"/>
    </source>
</evidence>
<feature type="compositionally biased region" description="Basic and acidic residues" evidence="1">
    <location>
        <begin position="1"/>
        <end position="10"/>
    </location>
</feature>
<keyword evidence="3" id="KW-1185">Reference proteome</keyword>
<organism evidence="2 3">
    <name type="scientific">Theobroma cacao</name>
    <name type="common">Cacao</name>
    <name type="synonym">Cocoa</name>
    <dbReference type="NCBI Taxonomy" id="3641"/>
    <lineage>
        <taxon>Eukaryota</taxon>
        <taxon>Viridiplantae</taxon>
        <taxon>Streptophyta</taxon>
        <taxon>Embryophyta</taxon>
        <taxon>Tracheophyta</taxon>
        <taxon>Spermatophyta</taxon>
        <taxon>Magnoliopsida</taxon>
        <taxon>eudicotyledons</taxon>
        <taxon>Gunneridae</taxon>
        <taxon>Pentapetalae</taxon>
        <taxon>rosids</taxon>
        <taxon>malvids</taxon>
        <taxon>Malvales</taxon>
        <taxon>Malvaceae</taxon>
        <taxon>Byttnerioideae</taxon>
        <taxon>Theobroma</taxon>
    </lineage>
</organism>
<feature type="region of interest" description="Disordered" evidence="1">
    <location>
        <begin position="1"/>
        <end position="22"/>
    </location>
</feature>
<evidence type="ECO:0000256" key="1">
    <source>
        <dbReference type="SAM" id="MobiDB-lite"/>
    </source>
</evidence>